<accession>A0A2W4RFA4</accession>
<evidence type="ECO:0000313" key="2">
    <source>
        <dbReference type="Proteomes" id="UP000249396"/>
    </source>
</evidence>
<reference evidence="1 2" key="1">
    <citation type="journal article" date="2018" name="Aquat. Microb. Ecol.">
        <title>Gammaproteobacterial methanotrophs dominate.</title>
        <authorList>
            <person name="Rissanen A.J."/>
            <person name="Saarenheimo J."/>
            <person name="Tiirola M."/>
            <person name="Peura S."/>
            <person name="Aalto S.L."/>
            <person name="Karvinen A."/>
            <person name="Nykanen H."/>
        </authorList>
    </citation>
    <scope>NUCLEOTIDE SEQUENCE [LARGE SCALE GENOMIC DNA]</scope>
    <source>
        <strain evidence="1">AMbin10</strain>
    </source>
</reference>
<dbReference type="Proteomes" id="UP000249396">
    <property type="component" value="Unassembled WGS sequence"/>
</dbReference>
<gene>
    <name evidence="1" type="ORF">DM484_05985</name>
</gene>
<organism evidence="1 2">
    <name type="scientific">Candidatus Methylumidiphilus alinenensis</name>
    <dbReference type="NCBI Taxonomy" id="2202197"/>
    <lineage>
        <taxon>Bacteria</taxon>
        <taxon>Pseudomonadati</taxon>
        <taxon>Pseudomonadota</taxon>
        <taxon>Gammaproteobacteria</taxon>
        <taxon>Methylococcales</taxon>
        <taxon>Candidatus Methylumidiphilus</taxon>
    </lineage>
</organism>
<evidence type="ECO:0000313" key="1">
    <source>
        <dbReference type="EMBL" id="PZN82695.1"/>
    </source>
</evidence>
<protein>
    <submittedName>
        <fullName evidence="1">Uncharacterized protein</fullName>
    </submittedName>
</protein>
<proteinExistence type="predicted"/>
<sequence>MANVPPQVKVFSVDAGKLSDDNLKELQDKFGMQLHVQARADAVSKALGRIGDAAVQNFDRTNPGYERVFDRTGGLTDHQQQVINPVDLEDKVRGLTERILKERGSR</sequence>
<dbReference type="AlphaFoldDB" id="A0A2W4RFA4"/>
<dbReference type="EMBL" id="QJPH01000206">
    <property type="protein sequence ID" value="PZN82695.1"/>
    <property type="molecule type" value="Genomic_DNA"/>
</dbReference>
<comment type="caution">
    <text evidence="1">The sequence shown here is derived from an EMBL/GenBank/DDBJ whole genome shotgun (WGS) entry which is preliminary data.</text>
</comment>
<name>A0A2W4RFA4_9GAMM</name>